<dbReference type="InterPro" id="IPR026822">
    <property type="entry name" value="Spp2/MOS2_G-patch"/>
</dbReference>
<feature type="region of interest" description="Disordered" evidence="5">
    <location>
        <begin position="1"/>
        <end position="232"/>
    </location>
</feature>
<gene>
    <name evidence="7" type="ORF">HO133_008683</name>
</gene>
<evidence type="ECO:0000256" key="4">
    <source>
        <dbReference type="RuleBase" id="RU369096"/>
    </source>
</evidence>
<dbReference type="PROSITE" id="PS50174">
    <property type="entry name" value="G_PATCH"/>
    <property type="match status" value="1"/>
</dbReference>
<comment type="similarity">
    <text evidence="2 4">Belongs to the SPP2 family.</text>
</comment>
<dbReference type="AlphaFoldDB" id="A0A8H6FGH1"/>
<feature type="compositionally biased region" description="Basic and acidic residues" evidence="5">
    <location>
        <begin position="85"/>
        <end position="95"/>
    </location>
</feature>
<protein>
    <recommendedName>
        <fullName evidence="4">Pre-mRNA-splicing factor</fullName>
    </recommendedName>
</protein>
<feature type="compositionally biased region" description="Polar residues" evidence="5">
    <location>
        <begin position="151"/>
        <end position="164"/>
    </location>
</feature>
<feature type="region of interest" description="Disordered" evidence="5">
    <location>
        <begin position="247"/>
        <end position="301"/>
    </location>
</feature>
<accession>A0A8H6FGH1</accession>
<dbReference type="Proteomes" id="UP000593566">
    <property type="component" value="Unassembled WGS sequence"/>
</dbReference>
<keyword evidence="4" id="KW-0508">mRNA splicing</keyword>
<feature type="region of interest" description="Disordered" evidence="5">
    <location>
        <begin position="327"/>
        <end position="347"/>
    </location>
</feature>
<dbReference type="InterPro" id="IPR045166">
    <property type="entry name" value="Spp2-like"/>
</dbReference>
<sequence length="519" mass="57450">MPSAEPPSLSSRPSKPFSISFGSARPKTAPTPGPKKRPHSALADHSDGEDEAQPAAELVSGFDQSGAVVTNGRKEEKAPLIIQVEKNRDWREESRKKRRKNLLPAEVQAARSGRSEELKAAQVERDEVSRQSGISFVQKDQDGDTTMAEGQASQHATEQTPRSTKTADEEAMEALLGGEKKSNLVVPALENERDGYQPEEDAYEDNTNEDDRFKADVASRPDVPTLDDYEATPVFDFGPAMLRGMGWKDGEPIGKRRTQGTTTNKPRIVERRPALLGIGAKEVPTGVGDDELGAWGKGAKGKRKTDLTYSPVILKNSKTGEMVTEEELAKKKLEQNGKGEEEDSWRERKDRNLAIDARKKEERRERLLIEENAGRRIENEGIEAGRMSEVATALHADAQDRGTEAITMAHREGTEVHINPQDETEADLMSADIGGIDILTLQILRVEAHHIKIPIDDQKPKAPNDWGILCLQTTKTRLQWNSQHAALPYVLSFYPSLNRTFIAFPTQTTSSQPTNSNPR</sequence>
<dbReference type="InterPro" id="IPR000467">
    <property type="entry name" value="G_patch_dom"/>
</dbReference>
<evidence type="ECO:0000256" key="2">
    <source>
        <dbReference type="ARBA" id="ARBA00008576"/>
    </source>
</evidence>
<dbReference type="GO" id="GO:0003676">
    <property type="term" value="F:nucleic acid binding"/>
    <property type="evidence" value="ECO:0007669"/>
    <property type="project" value="InterPro"/>
</dbReference>
<evidence type="ECO:0000256" key="3">
    <source>
        <dbReference type="ARBA" id="ARBA00023242"/>
    </source>
</evidence>
<feature type="compositionally biased region" description="Acidic residues" evidence="5">
    <location>
        <begin position="197"/>
        <end position="208"/>
    </location>
</feature>
<dbReference type="GO" id="GO:0005681">
    <property type="term" value="C:spliceosomal complex"/>
    <property type="evidence" value="ECO:0007669"/>
    <property type="project" value="UniProtKB-UniRule"/>
</dbReference>
<keyword evidence="4" id="KW-0747">Spliceosome</keyword>
<evidence type="ECO:0000256" key="1">
    <source>
        <dbReference type="ARBA" id="ARBA00004123"/>
    </source>
</evidence>
<reference evidence="7 8" key="1">
    <citation type="journal article" date="2020" name="Genomics">
        <title>Complete, high-quality genomes from long-read metagenomic sequencing of two wolf lichen thalli reveals enigmatic genome architecture.</title>
        <authorList>
            <person name="McKenzie S.K."/>
            <person name="Walston R.F."/>
            <person name="Allen J.L."/>
        </authorList>
    </citation>
    <scope>NUCLEOTIDE SEQUENCE [LARGE SCALE GENOMIC DNA]</scope>
    <source>
        <strain evidence="7">WasteWater1</strain>
    </source>
</reference>
<dbReference type="RefSeq" id="XP_037155549.1">
    <property type="nucleotide sequence ID" value="XM_037299548.1"/>
</dbReference>
<dbReference type="GeneID" id="59337078"/>
<dbReference type="GO" id="GO:0000398">
    <property type="term" value="P:mRNA splicing, via spliceosome"/>
    <property type="evidence" value="ECO:0007669"/>
    <property type="project" value="UniProtKB-UniRule"/>
</dbReference>
<dbReference type="EMBL" id="JACCJB010000005">
    <property type="protein sequence ID" value="KAF6227241.1"/>
    <property type="molecule type" value="Genomic_DNA"/>
</dbReference>
<comment type="function">
    <text evidence="4">Involved in spliceosome maturation and the first step of pre-mRNA splicing.</text>
</comment>
<evidence type="ECO:0000259" key="6">
    <source>
        <dbReference type="PROSITE" id="PS50174"/>
    </source>
</evidence>
<name>A0A8H6FGH1_9LECA</name>
<evidence type="ECO:0000256" key="5">
    <source>
        <dbReference type="SAM" id="MobiDB-lite"/>
    </source>
</evidence>
<comment type="caution">
    <text evidence="7">The sequence shown here is derived from an EMBL/GenBank/DDBJ whole genome shotgun (WGS) entry which is preliminary data.</text>
</comment>
<feature type="compositionally biased region" description="Basic and acidic residues" evidence="5">
    <location>
        <begin position="209"/>
        <end position="219"/>
    </location>
</feature>
<dbReference type="Pfam" id="PF12656">
    <property type="entry name" value="G-patch_2"/>
    <property type="match status" value="1"/>
</dbReference>
<proteinExistence type="inferred from homology"/>
<keyword evidence="8" id="KW-1185">Reference proteome</keyword>
<evidence type="ECO:0000313" key="8">
    <source>
        <dbReference type="Proteomes" id="UP000593566"/>
    </source>
</evidence>
<keyword evidence="3 4" id="KW-0539">Nucleus</keyword>
<feature type="compositionally biased region" description="Basic and acidic residues" evidence="5">
    <location>
        <begin position="113"/>
        <end position="129"/>
    </location>
</feature>
<feature type="domain" description="G-patch" evidence="6">
    <location>
        <begin position="234"/>
        <end position="283"/>
    </location>
</feature>
<comment type="subcellular location">
    <subcellularLocation>
        <location evidence="1 4">Nucleus</location>
    </subcellularLocation>
</comment>
<dbReference type="PANTHER" id="PTHR15818:SF2">
    <property type="entry name" value="G-PATCH DOMAIN AND KOW MOTIFS-CONTAINING PROTEIN"/>
    <property type="match status" value="1"/>
</dbReference>
<dbReference type="PANTHER" id="PTHR15818">
    <property type="entry name" value="G PATCH AND KOW-CONTAINING"/>
    <property type="match status" value="1"/>
</dbReference>
<evidence type="ECO:0000313" key="7">
    <source>
        <dbReference type="EMBL" id="KAF6227241.1"/>
    </source>
</evidence>
<keyword evidence="4" id="KW-0507">mRNA processing</keyword>
<organism evidence="7 8">
    <name type="scientific">Letharia lupina</name>
    <dbReference type="NCBI Taxonomy" id="560253"/>
    <lineage>
        <taxon>Eukaryota</taxon>
        <taxon>Fungi</taxon>
        <taxon>Dikarya</taxon>
        <taxon>Ascomycota</taxon>
        <taxon>Pezizomycotina</taxon>
        <taxon>Lecanoromycetes</taxon>
        <taxon>OSLEUM clade</taxon>
        <taxon>Lecanoromycetidae</taxon>
        <taxon>Lecanorales</taxon>
        <taxon>Lecanorineae</taxon>
        <taxon>Parmeliaceae</taxon>
        <taxon>Letharia</taxon>
    </lineage>
</organism>